<feature type="domain" description="S1 motif" evidence="4">
    <location>
        <begin position="212"/>
        <end position="287"/>
    </location>
</feature>
<feature type="domain" description="S1 motif" evidence="4">
    <location>
        <begin position="123"/>
        <end position="191"/>
    </location>
</feature>
<dbReference type="OrthoDB" id="9804077at2"/>
<evidence type="ECO:0000256" key="3">
    <source>
        <dbReference type="ARBA" id="ARBA00023274"/>
    </source>
</evidence>
<reference evidence="5 6" key="1">
    <citation type="journal article" date="2010" name="Stand. Genomic Sci.">
        <title>Complete genome sequence of Haliangium ochraceum type strain (SMP-2).</title>
        <authorList>
            <consortium name="US DOE Joint Genome Institute (JGI-PGF)"/>
            <person name="Ivanova N."/>
            <person name="Daum C."/>
            <person name="Lang E."/>
            <person name="Abt B."/>
            <person name="Kopitz M."/>
            <person name="Saunders E."/>
            <person name="Lapidus A."/>
            <person name="Lucas S."/>
            <person name="Glavina Del Rio T."/>
            <person name="Nolan M."/>
            <person name="Tice H."/>
            <person name="Copeland A."/>
            <person name="Cheng J.F."/>
            <person name="Chen F."/>
            <person name="Bruce D."/>
            <person name="Goodwin L."/>
            <person name="Pitluck S."/>
            <person name="Mavromatis K."/>
            <person name="Pati A."/>
            <person name="Mikhailova N."/>
            <person name="Chen A."/>
            <person name="Palaniappan K."/>
            <person name="Land M."/>
            <person name="Hauser L."/>
            <person name="Chang Y.J."/>
            <person name="Jeffries C.D."/>
            <person name="Detter J.C."/>
            <person name="Brettin T."/>
            <person name="Rohde M."/>
            <person name="Goker M."/>
            <person name="Bristow J."/>
            <person name="Markowitz V."/>
            <person name="Eisen J.A."/>
            <person name="Hugenholtz P."/>
            <person name="Kyrpides N.C."/>
            <person name="Klenk H.P."/>
        </authorList>
    </citation>
    <scope>NUCLEOTIDE SEQUENCE [LARGE SCALE GENOMIC DNA]</scope>
    <source>
        <strain evidence="6">DSM 14365 / CIP 107738 / JCM 11303 / AJ 13395 / SMP-2</strain>
    </source>
</reference>
<evidence type="ECO:0000313" key="6">
    <source>
        <dbReference type="Proteomes" id="UP000001880"/>
    </source>
</evidence>
<dbReference type="SUPFAM" id="SSF50249">
    <property type="entry name" value="Nucleic acid-binding proteins"/>
    <property type="match status" value="4"/>
</dbReference>
<dbReference type="Pfam" id="PF00575">
    <property type="entry name" value="S1"/>
    <property type="match status" value="4"/>
</dbReference>
<organism evidence="5 6">
    <name type="scientific">Haliangium ochraceum (strain DSM 14365 / JCM 11303 / SMP-2)</name>
    <dbReference type="NCBI Taxonomy" id="502025"/>
    <lineage>
        <taxon>Bacteria</taxon>
        <taxon>Pseudomonadati</taxon>
        <taxon>Myxococcota</taxon>
        <taxon>Polyangia</taxon>
        <taxon>Haliangiales</taxon>
        <taxon>Kofleriaceae</taxon>
        <taxon>Haliangium</taxon>
    </lineage>
</organism>
<sequence length="410" mass="44092">MSSPDEQEDFAALLDAFEKEHSADEKPGRKRPQVGDTVTGQVVSVGSEAAFVQVDGKTEAFLGLDQITDENGEILVQEGDTVEARIVEMRGDMPVLRTVVAGGRSAGHGPDAVAELEQAHAHGLPVEGQITAVNKGGVEVQVGGVRGFCPISQLSDSFVEDAGEYVGKKLSFRITRLETSRKQANLVLSRRALLEEAKAAIAAETRARLREGVTIRGTVTSMKPFGAFVDIGGLEGMIHVSELGFGRVDHPEDVLHVGQEVDVQVLRIEETRDKDAKRRERIALSMKALADDPWDAIEQRYGNGGQAKGRVVRLQPFGAFIEIEPGIEGLAHISQLGAGRRIQHPREVLKVGDEVEVNVLGVERERRRISLSIGGATDEHEAGASEVAAHAARSTSGGNLGTFADLLKKR</sequence>
<keyword evidence="3" id="KW-0687">Ribonucleoprotein</keyword>
<dbReference type="GO" id="GO:0003729">
    <property type="term" value="F:mRNA binding"/>
    <property type="evidence" value="ECO:0007669"/>
    <property type="project" value="TreeGrafter"/>
</dbReference>
<feature type="domain" description="S1 motif" evidence="4">
    <location>
        <begin position="304"/>
        <end position="374"/>
    </location>
</feature>
<evidence type="ECO:0000256" key="1">
    <source>
        <dbReference type="ARBA" id="ARBA00006767"/>
    </source>
</evidence>
<accession>D0LLG7</accession>
<keyword evidence="6" id="KW-1185">Reference proteome</keyword>
<evidence type="ECO:0000313" key="5">
    <source>
        <dbReference type="EMBL" id="ACY13184.1"/>
    </source>
</evidence>
<evidence type="ECO:0000259" key="4">
    <source>
        <dbReference type="PROSITE" id="PS50126"/>
    </source>
</evidence>
<dbReference type="Gene3D" id="2.40.50.140">
    <property type="entry name" value="Nucleic acid-binding proteins"/>
    <property type="match status" value="4"/>
</dbReference>
<dbReference type="RefSeq" id="WP_012825811.1">
    <property type="nucleotide sequence ID" value="NC_013440.1"/>
</dbReference>
<dbReference type="AlphaFoldDB" id="D0LLG7"/>
<dbReference type="HOGENOM" id="CLU_015805_4_0_7"/>
<dbReference type="KEGG" id="hoh:Hoch_0546"/>
<dbReference type="CDD" id="cd04465">
    <property type="entry name" value="S1_RPS1_repeat_ec2_hs2"/>
    <property type="match status" value="1"/>
</dbReference>
<proteinExistence type="inferred from homology"/>
<dbReference type="InterPro" id="IPR050437">
    <property type="entry name" value="Ribos_protein_bS1-like"/>
</dbReference>
<dbReference type="SMART" id="SM00316">
    <property type="entry name" value="S1"/>
    <property type="match status" value="4"/>
</dbReference>
<name>D0LLG7_HALO1</name>
<dbReference type="GO" id="GO:0006412">
    <property type="term" value="P:translation"/>
    <property type="evidence" value="ECO:0007669"/>
    <property type="project" value="TreeGrafter"/>
</dbReference>
<dbReference type="InterPro" id="IPR003029">
    <property type="entry name" value="S1_domain"/>
</dbReference>
<protein>
    <submittedName>
        <fullName evidence="5">RNA binding S1 domain protein</fullName>
    </submittedName>
</protein>
<keyword evidence="2" id="KW-0689">Ribosomal protein</keyword>
<evidence type="ECO:0000256" key="2">
    <source>
        <dbReference type="ARBA" id="ARBA00022980"/>
    </source>
</evidence>
<dbReference type="InterPro" id="IPR035104">
    <property type="entry name" value="Ribosomal_protein_S1-like"/>
</dbReference>
<dbReference type="PROSITE" id="PS50126">
    <property type="entry name" value="S1"/>
    <property type="match status" value="4"/>
</dbReference>
<dbReference type="PANTHER" id="PTHR10724:SF7">
    <property type="entry name" value="SMALL RIBOSOMAL SUBUNIT PROTEIN BS1C"/>
    <property type="match status" value="1"/>
</dbReference>
<dbReference type="Proteomes" id="UP000001880">
    <property type="component" value="Chromosome"/>
</dbReference>
<dbReference type="InterPro" id="IPR012340">
    <property type="entry name" value="NA-bd_OB-fold"/>
</dbReference>
<dbReference type="GO" id="GO:0022627">
    <property type="term" value="C:cytosolic small ribosomal subunit"/>
    <property type="evidence" value="ECO:0007669"/>
    <property type="project" value="TreeGrafter"/>
</dbReference>
<comment type="similarity">
    <text evidence="1">Belongs to the bacterial ribosomal protein bS1 family.</text>
</comment>
<dbReference type="STRING" id="502025.Hoch_0546"/>
<dbReference type="PRINTS" id="PR00681">
    <property type="entry name" value="RIBOSOMALS1"/>
</dbReference>
<dbReference type="EMBL" id="CP001804">
    <property type="protein sequence ID" value="ACY13184.1"/>
    <property type="molecule type" value="Genomic_DNA"/>
</dbReference>
<dbReference type="PANTHER" id="PTHR10724">
    <property type="entry name" value="30S RIBOSOMAL PROTEIN S1"/>
    <property type="match status" value="1"/>
</dbReference>
<dbReference type="eggNOG" id="COG0539">
    <property type="taxonomic scope" value="Bacteria"/>
</dbReference>
<dbReference type="GO" id="GO:0003735">
    <property type="term" value="F:structural constituent of ribosome"/>
    <property type="evidence" value="ECO:0007669"/>
    <property type="project" value="TreeGrafter"/>
</dbReference>
<feature type="domain" description="S1 motif" evidence="4">
    <location>
        <begin position="35"/>
        <end position="104"/>
    </location>
</feature>
<gene>
    <name evidence="5" type="ordered locus">Hoch_0546</name>
</gene>